<dbReference type="GeneID" id="8852074"/>
<dbReference type="EMBL" id="GG738876">
    <property type="protein sequence ID" value="EFC43021.1"/>
    <property type="molecule type" value="Genomic_DNA"/>
</dbReference>
<dbReference type="AlphaFoldDB" id="D2VJD7"/>
<dbReference type="VEuPathDB" id="AmoebaDB:NAEGRDRAFT_80179"/>
<evidence type="ECO:0000313" key="1">
    <source>
        <dbReference type="EMBL" id="EFC43021.1"/>
    </source>
</evidence>
<dbReference type="KEGG" id="ngr:NAEGRDRAFT_80179"/>
<reference evidence="1 2" key="1">
    <citation type="journal article" date="2010" name="Cell">
        <title>The genome of Naegleria gruberi illuminates early eukaryotic versatility.</title>
        <authorList>
            <person name="Fritz-Laylin L.K."/>
            <person name="Prochnik S.E."/>
            <person name="Ginger M.L."/>
            <person name="Dacks J.B."/>
            <person name="Carpenter M.L."/>
            <person name="Field M.C."/>
            <person name="Kuo A."/>
            <person name="Paredez A."/>
            <person name="Chapman J."/>
            <person name="Pham J."/>
            <person name="Shu S."/>
            <person name="Neupane R."/>
            <person name="Cipriano M."/>
            <person name="Mancuso J."/>
            <person name="Tu H."/>
            <person name="Salamov A."/>
            <person name="Lindquist E."/>
            <person name="Shapiro H."/>
            <person name="Lucas S."/>
            <person name="Grigoriev I.V."/>
            <person name="Cande W.Z."/>
            <person name="Fulton C."/>
            <person name="Rokhsar D.S."/>
            <person name="Dawson S.C."/>
        </authorList>
    </citation>
    <scope>NUCLEOTIDE SEQUENCE [LARGE SCALE GENOMIC DNA]</scope>
    <source>
        <strain evidence="1 2">NEG-M</strain>
    </source>
</reference>
<proteinExistence type="predicted"/>
<dbReference type="InParanoid" id="D2VJD7"/>
<accession>D2VJD7</accession>
<gene>
    <name evidence="1" type="ORF">NAEGRDRAFT_80179</name>
</gene>
<protein>
    <recommendedName>
        <fullName evidence="3">F-box domain-containing protein</fullName>
    </recommendedName>
</protein>
<evidence type="ECO:0008006" key="3">
    <source>
        <dbReference type="Google" id="ProtNLM"/>
    </source>
</evidence>
<sequence length="347" mass="41153">MNIFDDLPNDCWIHIFGYLSISEVKKYSLSISQNLALRLLETEDDHNSIYRYLCEVKMRSDLDNALESIENRKEMSERYYYRHNNRRTGLPAIARNNNSPAGLSSKQMRENLKHCTIRAKYLFSRWFKEDPSLYERIKKAITRSFSSNTVFIPDLGNHDTTLDDIERLKLISEKENAQLEKTTNDFILDMEKQVEKQRKKHPKWKQIWNGYHVQSSYSSLKSSTKHMAVRVSKIPSNNRRYRGTPLTNQEFEQYLTDIYEGFKSLEPELRREAMFKNFKFQFKYYSNGKYHTSKSSVFSQITTGVYKLSKKIPDMKNIEKIYGKLLEFFIEESIAYKVETPILTDCM</sequence>
<organism evidence="2">
    <name type="scientific">Naegleria gruberi</name>
    <name type="common">Amoeba</name>
    <dbReference type="NCBI Taxonomy" id="5762"/>
    <lineage>
        <taxon>Eukaryota</taxon>
        <taxon>Discoba</taxon>
        <taxon>Heterolobosea</taxon>
        <taxon>Tetramitia</taxon>
        <taxon>Eutetramitia</taxon>
        <taxon>Vahlkampfiidae</taxon>
        <taxon>Naegleria</taxon>
    </lineage>
</organism>
<name>D2VJD7_NAEGR</name>
<dbReference type="Proteomes" id="UP000006671">
    <property type="component" value="Unassembled WGS sequence"/>
</dbReference>
<evidence type="ECO:0000313" key="2">
    <source>
        <dbReference type="Proteomes" id="UP000006671"/>
    </source>
</evidence>
<keyword evidence="2" id="KW-1185">Reference proteome</keyword>
<dbReference type="RefSeq" id="XP_002675765.1">
    <property type="nucleotide sequence ID" value="XM_002675719.1"/>
</dbReference>